<comment type="caution">
    <text evidence="2">The sequence shown here is derived from an EMBL/GenBank/DDBJ whole genome shotgun (WGS) entry which is preliminary data.</text>
</comment>
<gene>
    <name evidence="2" type="ORF">A3B50_03610</name>
</gene>
<sequence>MRILAEGMVPALHYLFNPENRFGTSILLIDAQLREAVRTFERISLNPPFNLSDPIRDAIDALTNEKLIERPKRHPASKKKPDTEPKPPTIGHLIQVYKEKTNLHPEGQIFAKVDGKRHSITLVKAQVLRAYQRGIFSRRTLMEDVFGKPYDEQRPRERTPANVALYQLKHTYGSFLEIPDAVAHLGDTMHRLPRGVHIAISRWTFRELPKEELKVRVYKEPTKKYPEGRIKIDVNGEIRPANLLKAKIIRALDKGPFTRASYLREIFGVDPRDVTMDQRRELSQAQRDLRTGYYPFEFPTMLFNEVRTPYEKHPSMKITFEKGVFDE</sequence>
<evidence type="ECO:0000313" key="2">
    <source>
        <dbReference type="EMBL" id="OGK50982.1"/>
    </source>
</evidence>
<feature type="region of interest" description="Disordered" evidence="1">
    <location>
        <begin position="68"/>
        <end position="90"/>
    </location>
</feature>
<proteinExistence type="predicted"/>
<dbReference type="Proteomes" id="UP000178558">
    <property type="component" value="Unassembled WGS sequence"/>
</dbReference>
<evidence type="ECO:0000256" key="1">
    <source>
        <dbReference type="SAM" id="MobiDB-lite"/>
    </source>
</evidence>
<dbReference type="EMBL" id="MGAQ01000009">
    <property type="protein sequence ID" value="OGK50982.1"/>
    <property type="molecule type" value="Genomic_DNA"/>
</dbReference>
<dbReference type="AlphaFoldDB" id="A0A1F7J5W0"/>
<evidence type="ECO:0000313" key="3">
    <source>
        <dbReference type="Proteomes" id="UP000178558"/>
    </source>
</evidence>
<protein>
    <submittedName>
        <fullName evidence="2">Uncharacterized protein</fullName>
    </submittedName>
</protein>
<organism evidence="2 3">
    <name type="scientific">Candidatus Roizmanbacteria bacterium RIFCSPLOWO2_01_FULL_40_42</name>
    <dbReference type="NCBI Taxonomy" id="1802066"/>
    <lineage>
        <taxon>Bacteria</taxon>
        <taxon>Candidatus Roizmaniibacteriota</taxon>
    </lineage>
</organism>
<accession>A0A1F7J5W0</accession>
<reference evidence="2 3" key="1">
    <citation type="journal article" date="2016" name="Nat. Commun.">
        <title>Thousands of microbial genomes shed light on interconnected biogeochemical processes in an aquifer system.</title>
        <authorList>
            <person name="Anantharaman K."/>
            <person name="Brown C.T."/>
            <person name="Hug L.A."/>
            <person name="Sharon I."/>
            <person name="Castelle C.J."/>
            <person name="Probst A.J."/>
            <person name="Thomas B.C."/>
            <person name="Singh A."/>
            <person name="Wilkins M.J."/>
            <person name="Karaoz U."/>
            <person name="Brodie E.L."/>
            <person name="Williams K.H."/>
            <person name="Hubbard S.S."/>
            <person name="Banfield J.F."/>
        </authorList>
    </citation>
    <scope>NUCLEOTIDE SEQUENCE [LARGE SCALE GENOMIC DNA]</scope>
</reference>
<name>A0A1F7J5W0_9BACT</name>